<protein>
    <submittedName>
        <fullName evidence="4">Uncharacterized protein LOC110980459</fullName>
    </submittedName>
</protein>
<dbReference type="KEGG" id="aplc:110980459"/>
<feature type="compositionally biased region" description="Polar residues" evidence="1">
    <location>
        <begin position="224"/>
        <end position="237"/>
    </location>
</feature>
<feature type="region of interest" description="Disordered" evidence="1">
    <location>
        <begin position="344"/>
        <end position="658"/>
    </location>
</feature>
<dbReference type="OrthoDB" id="10402486at2759"/>
<dbReference type="OMA" id="SKSASHY"/>
<evidence type="ECO:0000313" key="4">
    <source>
        <dbReference type="RefSeq" id="XP_022092849.1"/>
    </source>
</evidence>
<keyword evidence="3" id="KW-1185">Reference proteome</keyword>
<keyword evidence="2" id="KW-0472">Membrane</keyword>
<feature type="compositionally biased region" description="Basic and acidic residues" evidence="1">
    <location>
        <begin position="555"/>
        <end position="568"/>
    </location>
</feature>
<dbReference type="GeneID" id="110980459"/>
<organism evidence="3 4">
    <name type="scientific">Acanthaster planci</name>
    <name type="common">Crown-of-thorns starfish</name>
    <dbReference type="NCBI Taxonomy" id="133434"/>
    <lineage>
        <taxon>Eukaryota</taxon>
        <taxon>Metazoa</taxon>
        <taxon>Echinodermata</taxon>
        <taxon>Eleutherozoa</taxon>
        <taxon>Asterozoa</taxon>
        <taxon>Asteroidea</taxon>
        <taxon>Valvatacea</taxon>
        <taxon>Valvatida</taxon>
        <taxon>Acanthasteridae</taxon>
        <taxon>Acanthaster</taxon>
    </lineage>
</organism>
<dbReference type="RefSeq" id="XP_022092849.1">
    <property type="nucleotide sequence ID" value="XM_022237157.1"/>
</dbReference>
<sequence length="658" mass="72875">MDLRTTSSPLVMRHSTERRSLQLFVSLLVCWASRITFAAAASTGLETFDGIGRARLPDFQCGGSGWSIEQTNEGNRAIATCSSRCSHNTTVLEGAVSTFGTTTVSFNYALNVRDATSLQQRPVLKVFCQTCYAFQAWSSEASDPSNGDWVTAEVRVKPLRSTFALILEANLEESGQVIGVDNVMVKDGKKQVPPSPTIPLEHPSNCFLEDWISTDMPTDGDESAFQSTDETASYPSDVSPENTFGLLDNETTLLLAQILAILSVSVCFITVGIHCFIWRKQRRMNQSTSIVPLRSKPTSDEPHDSMLLEMDLVASDEPDQPCSNSLGEPTSSKYLQQLQDSDILLQPDPRRATVSHGSSSTARSPAVQADEEDDSDDDQQRPHPRTKSLPCRPPVNVYESIDEVSKYQPLTFGKRPAPGPPGLPKGKRLQTRSKGVQNLAAVKKYRPSSVQYEEVGNRKNGLLQLDEPRDRSKSASHYDYVKRKSVTQSPRRNGWKYGQAQRPKGRAPAPPTRPLYDEPVRRSRPVVKVDSAPTLLQQNQESSAGEGLQTDYENTLEKPKVTYDRPRTINENIAEKPTGNSQYFTLEPPVGRYATSEDSDDERESERDISRFEDAEEEIIPNGTTAISLRPLSVSAPINIPPSKPNKMADFDEESSRL</sequence>
<evidence type="ECO:0000313" key="3">
    <source>
        <dbReference type="Proteomes" id="UP000694845"/>
    </source>
</evidence>
<evidence type="ECO:0000256" key="2">
    <source>
        <dbReference type="SAM" id="Phobius"/>
    </source>
</evidence>
<feature type="compositionally biased region" description="Basic and acidic residues" evidence="1">
    <location>
        <begin position="647"/>
        <end position="658"/>
    </location>
</feature>
<dbReference type="AlphaFoldDB" id="A0A8B7YHW6"/>
<evidence type="ECO:0000256" key="1">
    <source>
        <dbReference type="SAM" id="MobiDB-lite"/>
    </source>
</evidence>
<reference evidence="4" key="1">
    <citation type="submission" date="2025-08" db="UniProtKB">
        <authorList>
            <consortium name="RefSeq"/>
        </authorList>
    </citation>
    <scope>IDENTIFICATION</scope>
</reference>
<dbReference type="Proteomes" id="UP000694845">
    <property type="component" value="Unplaced"/>
</dbReference>
<keyword evidence="2" id="KW-1133">Transmembrane helix</keyword>
<accession>A0A8B7YHW6</accession>
<keyword evidence="2" id="KW-0812">Transmembrane</keyword>
<feature type="compositionally biased region" description="Polar residues" evidence="1">
    <location>
        <begin position="534"/>
        <end position="543"/>
    </location>
</feature>
<gene>
    <name evidence="4" type="primary">LOC110980459</name>
</gene>
<name>A0A8B7YHW6_ACAPL</name>
<feature type="transmembrane region" description="Helical" evidence="2">
    <location>
        <begin position="254"/>
        <end position="277"/>
    </location>
</feature>
<feature type="compositionally biased region" description="Basic and acidic residues" evidence="1">
    <location>
        <begin position="604"/>
        <end position="613"/>
    </location>
</feature>
<proteinExistence type="predicted"/>
<feature type="region of interest" description="Disordered" evidence="1">
    <location>
        <begin position="218"/>
        <end position="237"/>
    </location>
</feature>